<evidence type="ECO:0000259" key="3">
    <source>
        <dbReference type="PROSITE" id="PS50994"/>
    </source>
</evidence>
<proteinExistence type="predicted"/>
<name>A0AA38W2Z1_9ASTR</name>
<dbReference type="AlphaFoldDB" id="A0AA38W2Z1"/>
<dbReference type="Gene3D" id="3.10.10.10">
    <property type="entry name" value="HIV Type 1 Reverse Transcriptase, subunit A, domain 1"/>
    <property type="match status" value="1"/>
</dbReference>
<dbReference type="InterPro" id="IPR056924">
    <property type="entry name" value="SH3_Tf2-1"/>
</dbReference>
<evidence type="ECO:0000313" key="5">
    <source>
        <dbReference type="Proteomes" id="UP001172457"/>
    </source>
</evidence>
<dbReference type="PANTHER" id="PTHR24559:SF444">
    <property type="entry name" value="REVERSE TRANSCRIPTASE DOMAIN-CONTAINING PROTEIN"/>
    <property type="match status" value="1"/>
</dbReference>
<dbReference type="PROSITE" id="PS50994">
    <property type="entry name" value="INTEGRASE"/>
    <property type="match status" value="1"/>
</dbReference>
<gene>
    <name evidence="4" type="ORF">OSB04_024269</name>
</gene>
<sequence length="877" mass="100934">MKGMDMDKYTARFHELAQVVPHMLTPEEKRIDRYIWGLSPEIRRMVTSANPTTIQSAVVLASRLANDVVRSGNEAKGVMGGKRKPEGQLGRKSSSGSSRSSQSLKNFVVRAQDQGTYMGSSPMCNKCNRHHRGDCFRCEKDKCPKKGKGSRSSMDGSQGSRTNTVNQGSQARGRAFVIGTEEARQDPYVITGTFPLNDHYALVIFDSSADRSIVSLGFRPLIPLPSERLDEAYSIELADRRKLETCDVIPNCTLNLAGELFSIDLVPIELGSFDIVIGMDWMAQNRATIGCYEKVVRILLPGGRTLVIEGERLERSLGIVSCMKAHSYLRKKYVAFLVQVIEKKPEAKKLEDIPIVWDFPEVFLEEFPGLPPPWQVEFRIDLIPGAAPVATTPYRLAPAEMQELSSQIQDMLDKGFIQPSSSPWGSPVLFVKKKDGSLRMCIDYRELNKWTIKNRYPLPRIDDLFDQLQGASFFSKIDLRSGYHQLRFHEEDFHKTAFRTCYGHYEFMVIPFGLTNAPAVIMDLMNRICRPYLDKFLIVFIDDILIYSRSKEEQEQHLKVVLELLRDQKLYAKFSKCQFLGLARYYMRFIEGFLNITRVKAENQKPSGLLQQPEIPEWKWERISMDLVTKLPKTAKGHDAIWVIVDRLTKSAHFFPTREDYKMEKLARIYIKEIVTRHAVQISIIFDRDSRFTSRFWQSLQKALGSQLDWTTAYHPQTDGQSETTIQTLEDMLRACVIDFGGNWDDHLPLVEPSAFWQRGKLSSRYVGPFEITERIGLVAYRLKLPKEMDGIHDTFHVSNLKKCITDESQVVPLEEVNVDKTLHFVEEPIEILDREVKKLKRSKIPIVKVHWTSRCRPEYTWEREDHMRKKYPQLFA</sequence>
<dbReference type="InterPro" id="IPR043502">
    <property type="entry name" value="DNA/RNA_pol_sf"/>
</dbReference>
<dbReference type="Gene3D" id="2.40.70.10">
    <property type="entry name" value="Acid Proteases"/>
    <property type="match status" value="1"/>
</dbReference>
<feature type="region of interest" description="Disordered" evidence="1">
    <location>
        <begin position="138"/>
        <end position="170"/>
    </location>
</feature>
<evidence type="ECO:0000259" key="2">
    <source>
        <dbReference type="PROSITE" id="PS50878"/>
    </source>
</evidence>
<dbReference type="InterPro" id="IPR012337">
    <property type="entry name" value="RNaseH-like_sf"/>
</dbReference>
<feature type="compositionally biased region" description="Polar residues" evidence="1">
    <location>
        <begin position="150"/>
        <end position="170"/>
    </location>
</feature>
<dbReference type="GO" id="GO:0015074">
    <property type="term" value="P:DNA integration"/>
    <property type="evidence" value="ECO:0007669"/>
    <property type="project" value="InterPro"/>
</dbReference>
<feature type="domain" description="Reverse transcriptase" evidence="2">
    <location>
        <begin position="412"/>
        <end position="594"/>
    </location>
</feature>
<dbReference type="Gene3D" id="3.30.420.10">
    <property type="entry name" value="Ribonuclease H-like superfamily/Ribonuclease H"/>
    <property type="match status" value="1"/>
</dbReference>
<keyword evidence="5" id="KW-1185">Reference proteome</keyword>
<evidence type="ECO:0000313" key="4">
    <source>
        <dbReference type="EMBL" id="KAJ9544562.1"/>
    </source>
</evidence>
<dbReference type="InterPro" id="IPR036397">
    <property type="entry name" value="RNaseH_sf"/>
</dbReference>
<comment type="caution">
    <text evidence="4">The sequence shown here is derived from an EMBL/GenBank/DDBJ whole genome shotgun (WGS) entry which is preliminary data.</text>
</comment>
<dbReference type="PANTHER" id="PTHR24559">
    <property type="entry name" value="TRANSPOSON TY3-I GAG-POL POLYPROTEIN"/>
    <property type="match status" value="1"/>
</dbReference>
<accession>A0AA38W2Z1</accession>
<dbReference type="InterPro" id="IPR053134">
    <property type="entry name" value="RNA-dir_DNA_polymerase"/>
</dbReference>
<evidence type="ECO:0008006" key="6">
    <source>
        <dbReference type="Google" id="ProtNLM"/>
    </source>
</evidence>
<dbReference type="InterPro" id="IPR021109">
    <property type="entry name" value="Peptidase_aspartic_dom_sf"/>
</dbReference>
<dbReference type="EMBL" id="JARYMX010000006">
    <property type="protein sequence ID" value="KAJ9544562.1"/>
    <property type="molecule type" value="Genomic_DNA"/>
</dbReference>
<dbReference type="CDD" id="cd01647">
    <property type="entry name" value="RT_LTR"/>
    <property type="match status" value="1"/>
</dbReference>
<protein>
    <recommendedName>
        <fullName evidence="6">Reverse transcriptase</fullName>
    </recommendedName>
</protein>
<dbReference type="Pfam" id="PF00078">
    <property type="entry name" value="RVT_1"/>
    <property type="match status" value="1"/>
</dbReference>
<dbReference type="InterPro" id="IPR000477">
    <property type="entry name" value="RT_dom"/>
</dbReference>
<dbReference type="CDD" id="cd00303">
    <property type="entry name" value="retropepsin_like"/>
    <property type="match status" value="1"/>
</dbReference>
<dbReference type="Pfam" id="PF24626">
    <property type="entry name" value="SH3_Tf2-1"/>
    <property type="match status" value="1"/>
</dbReference>
<dbReference type="InterPro" id="IPR001584">
    <property type="entry name" value="Integrase_cat-core"/>
</dbReference>
<dbReference type="PROSITE" id="PS50878">
    <property type="entry name" value="RT_POL"/>
    <property type="match status" value="1"/>
</dbReference>
<reference evidence="4" key="1">
    <citation type="submission" date="2023-03" db="EMBL/GenBank/DDBJ databases">
        <title>Chromosome-scale reference genome and RAD-based genetic map of yellow starthistle (Centaurea solstitialis) reveal putative structural variation and QTLs associated with invader traits.</title>
        <authorList>
            <person name="Reatini B."/>
            <person name="Cang F.A."/>
            <person name="Jiang Q."/>
            <person name="Mckibben M.T.W."/>
            <person name="Barker M.S."/>
            <person name="Rieseberg L.H."/>
            <person name="Dlugosch K.M."/>
        </authorList>
    </citation>
    <scope>NUCLEOTIDE SEQUENCE</scope>
    <source>
        <strain evidence="4">CAN-66</strain>
        <tissue evidence="4">Leaf</tissue>
    </source>
</reference>
<dbReference type="SUPFAM" id="SSF56672">
    <property type="entry name" value="DNA/RNA polymerases"/>
    <property type="match status" value="1"/>
</dbReference>
<dbReference type="GO" id="GO:0003676">
    <property type="term" value="F:nucleic acid binding"/>
    <property type="evidence" value="ECO:0007669"/>
    <property type="project" value="InterPro"/>
</dbReference>
<organism evidence="4 5">
    <name type="scientific">Centaurea solstitialis</name>
    <name type="common">yellow star-thistle</name>
    <dbReference type="NCBI Taxonomy" id="347529"/>
    <lineage>
        <taxon>Eukaryota</taxon>
        <taxon>Viridiplantae</taxon>
        <taxon>Streptophyta</taxon>
        <taxon>Embryophyta</taxon>
        <taxon>Tracheophyta</taxon>
        <taxon>Spermatophyta</taxon>
        <taxon>Magnoliopsida</taxon>
        <taxon>eudicotyledons</taxon>
        <taxon>Gunneridae</taxon>
        <taxon>Pentapetalae</taxon>
        <taxon>asterids</taxon>
        <taxon>campanulids</taxon>
        <taxon>Asterales</taxon>
        <taxon>Asteraceae</taxon>
        <taxon>Carduoideae</taxon>
        <taxon>Cardueae</taxon>
        <taxon>Centaureinae</taxon>
        <taxon>Centaurea</taxon>
    </lineage>
</organism>
<feature type="domain" description="Integrase catalytic" evidence="3">
    <location>
        <begin position="612"/>
        <end position="777"/>
    </location>
</feature>
<dbReference type="InterPro" id="IPR043128">
    <property type="entry name" value="Rev_trsase/Diguanyl_cyclase"/>
</dbReference>
<feature type="compositionally biased region" description="Low complexity" evidence="1">
    <location>
        <begin position="88"/>
        <end position="103"/>
    </location>
</feature>
<dbReference type="Pfam" id="PF08284">
    <property type="entry name" value="RVP_2"/>
    <property type="match status" value="1"/>
</dbReference>
<dbReference type="Gene3D" id="3.30.70.270">
    <property type="match status" value="1"/>
</dbReference>
<feature type="region of interest" description="Disordered" evidence="1">
    <location>
        <begin position="72"/>
        <end position="103"/>
    </location>
</feature>
<evidence type="ECO:0000256" key="1">
    <source>
        <dbReference type="SAM" id="MobiDB-lite"/>
    </source>
</evidence>
<dbReference type="Proteomes" id="UP001172457">
    <property type="component" value="Chromosome 6"/>
</dbReference>
<dbReference type="SUPFAM" id="SSF53098">
    <property type="entry name" value="Ribonuclease H-like"/>
    <property type="match status" value="1"/>
</dbReference>